<evidence type="ECO:0000313" key="1">
    <source>
        <dbReference type="EMBL" id="UXY22276.1"/>
    </source>
</evidence>
<gene>
    <name evidence="1" type="ORF">N8I84_28960</name>
</gene>
<reference evidence="1" key="1">
    <citation type="submission" date="2022-10" db="EMBL/GenBank/DDBJ databases">
        <authorList>
            <person name="Mo P."/>
        </authorList>
    </citation>
    <scope>NUCLEOTIDE SEQUENCE</scope>
    <source>
        <strain evidence="1">HUAS 13-4</strain>
    </source>
</reference>
<sequence length="105" mass="11657">MTFEVKPDDLDGYSRQVERAAEDVHQAQEYIKKYGDMGAVTGQGLFLWATGMHAQAMDGVNDVVTRLHGLLTASTKELAKSAEYYRATDQDQASKLDATYPPSKR</sequence>
<organism evidence="1 2">
    <name type="scientific">Streptomyces cynarae</name>
    <dbReference type="NCBI Taxonomy" id="2981134"/>
    <lineage>
        <taxon>Bacteria</taxon>
        <taxon>Bacillati</taxon>
        <taxon>Actinomycetota</taxon>
        <taxon>Actinomycetes</taxon>
        <taxon>Kitasatosporales</taxon>
        <taxon>Streptomycetaceae</taxon>
        <taxon>Streptomyces</taxon>
    </lineage>
</organism>
<dbReference type="EMBL" id="CP106793">
    <property type="protein sequence ID" value="UXY22276.1"/>
    <property type="molecule type" value="Genomic_DNA"/>
</dbReference>
<accession>A0ABY6E6H9</accession>
<protein>
    <submittedName>
        <fullName evidence="1">Type VII secretion target</fullName>
    </submittedName>
</protein>
<name>A0ABY6E6H9_9ACTN</name>
<dbReference type="RefSeq" id="WP_263232372.1">
    <property type="nucleotide sequence ID" value="NZ_CP106793.1"/>
</dbReference>
<proteinExistence type="predicted"/>
<dbReference type="Proteomes" id="UP001061298">
    <property type="component" value="Chromosome"/>
</dbReference>
<keyword evidence="2" id="KW-1185">Reference proteome</keyword>
<evidence type="ECO:0000313" key="2">
    <source>
        <dbReference type="Proteomes" id="UP001061298"/>
    </source>
</evidence>
<dbReference type="Gene3D" id="1.10.287.1060">
    <property type="entry name" value="ESAT-6-like"/>
    <property type="match status" value="1"/>
</dbReference>